<accession>A0A4Z2GJ73</accession>
<evidence type="ECO:0000313" key="1">
    <source>
        <dbReference type="EMBL" id="TNN53330.1"/>
    </source>
</evidence>
<dbReference type="EMBL" id="SRLO01000519">
    <property type="protein sequence ID" value="TNN53330.1"/>
    <property type="molecule type" value="Genomic_DNA"/>
</dbReference>
<proteinExistence type="predicted"/>
<name>A0A4Z2GJ73_9TELE</name>
<evidence type="ECO:0000313" key="2">
    <source>
        <dbReference type="Proteomes" id="UP000314294"/>
    </source>
</evidence>
<sequence>MHYRVAQDHESSALGSTLEAKRLLVSSTHWAWDLYLSMKSLESEMHFSRELCSVLRASVNALSWKRRPSTSSFSCSASGSSKKAMARSVFSLIVFSEAVHDVNADRHRAEVILSCAEPIGEGVEDALRLLDARHLLLELLDRLLRYKRKVMLQEQDVVAGCDLGRSGTDPAADVGLIQNLLSQDTEALHLLLPAGETLELLLHLTQFGQRAVELSPAVGQPALVQPPLLLQHLQGPVLRLRQAPVGDQLTTHQQGVEQSLALGAVQLQLLELLQSVFQHVHVPLQLSVAAQLLLFLFQPVLKGLEAALVLLVGVHQLLCFAHSPLRTPWRRPVTM</sequence>
<gene>
    <name evidence="1" type="ORF">EYF80_036484</name>
</gene>
<protein>
    <submittedName>
        <fullName evidence="1">Uncharacterized protein</fullName>
    </submittedName>
</protein>
<comment type="caution">
    <text evidence="1">The sequence shown here is derived from an EMBL/GenBank/DDBJ whole genome shotgun (WGS) entry which is preliminary data.</text>
</comment>
<organism evidence="1 2">
    <name type="scientific">Liparis tanakae</name>
    <name type="common">Tanaka's snailfish</name>
    <dbReference type="NCBI Taxonomy" id="230148"/>
    <lineage>
        <taxon>Eukaryota</taxon>
        <taxon>Metazoa</taxon>
        <taxon>Chordata</taxon>
        <taxon>Craniata</taxon>
        <taxon>Vertebrata</taxon>
        <taxon>Euteleostomi</taxon>
        <taxon>Actinopterygii</taxon>
        <taxon>Neopterygii</taxon>
        <taxon>Teleostei</taxon>
        <taxon>Neoteleostei</taxon>
        <taxon>Acanthomorphata</taxon>
        <taxon>Eupercaria</taxon>
        <taxon>Perciformes</taxon>
        <taxon>Cottioidei</taxon>
        <taxon>Cottales</taxon>
        <taxon>Liparidae</taxon>
        <taxon>Liparis</taxon>
    </lineage>
</organism>
<reference evidence="1 2" key="1">
    <citation type="submission" date="2019-03" db="EMBL/GenBank/DDBJ databases">
        <title>First draft genome of Liparis tanakae, snailfish: a comprehensive survey of snailfish specific genes.</title>
        <authorList>
            <person name="Kim W."/>
            <person name="Song I."/>
            <person name="Jeong J.-H."/>
            <person name="Kim D."/>
            <person name="Kim S."/>
            <person name="Ryu S."/>
            <person name="Song J.Y."/>
            <person name="Lee S.K."/>
        </authorList>
    </citation>
    <scope>NUCLEOTIDE SEQUENCE [LARGE SCALE GENOMIC DNA]</scope>
    <source>
        <tissue evidence="1">Muscle</tissue>
    </source>
</reference>
<dbReference type="AlphaFoldDB" id="A0A4Z2GJ73"/>
<dbReference type="Proteomes" id="UP000314294">
    <property type="component" value="Unassembled WGS sequence"/>
</dbReference>
<keyword evidence="2" id="KW-1185">Reference proteome</keyword>